<sequence length="196" mass="21754">MQKRCTASSDESSELAKHIKRCCAIWIILKQNTEPSFRSQDKRYSGSSDLQNRLQDWKPSQATSWGGRTHAVVRKTNGYNGRVFALSPRYKKLILLQNRLQVFTVLVTLLYGVFFECIGHTVEEVAGATVVVVSCLSGEITSASECFKIFLDSSYVFARIVFAGYGLWMLTGGDDDSQKAQSLGDAFAETAGKRTS</sequence>
<reference evidence="1" key="1">
    <citation type="submission" date="2023-04" db="EMBL/GenBank/DDBJ databases">
        <title>Black Yeasts Isolated from many extreme environments.</title>
        <authorList>
            <person name="Coleine C."/>
            <person name="Stajich J.E."/>
            <person name="Selbmann L."/>
        </authorList>
    </citation>
    <scope>NUCLEOTIDE SEQUENCE</scope>
    <source>
        <strain evidence="1">CCFEE 5312</strain>
    </source>
</reference>
<gene>
    <name evidence="1" type="ORF">LTR09_004394</name>
</gene>
<dbReference type="AlphaFoldDB" id="A0AAJ0DQ31"/>
<comment type="caution">
    <text evidence="1">The sequence shown here is derived from an EMBL/GenBank/DDBJ whole genome shotgun (WGS) entry which is preliminary data.</text>
</comment>
<evidence type="ECO:0000313" key="2">
    <source>
        <dbReference type="Proteomes" id="UP001271007"/>
    </source>
</evidence>
<name>A0AAJ0DQ31_9PEZI</name>
<protein>
    <submittedName>
        <fullName evidence="1">Uncharacterized protein</fullName>
    </submittedName>
</protein>
<proteinExistence type="predicted"/>
<dbReference type="Proteomes" id="UP001271007">
    <property type="component" value="Unassembled WGS sequence"/>
</dbReference>
<accession>A0AAJ0DQ31</accession>
<dbReference type="EMBL" id="JAWDJX010000011">
    <property type="protein sequence ID" value="KAK3054665.1"/>
    <property type="molecule type" value="Genomic_DNA"/>
</dbReference>
<evidence type="ECO:0000313" key="1">
    <source>
        <dbReference type="EMBL" id="KAK3054665.1"/>
    </source>
</evidence>
<organism evidence="1 2">
    <name type="scientific">Extremus antarcticus</name>
    <dbReference type="NCBI Taxonomy" id="702011"/>
    <lineage>
        <taxon>Eukaryota</taxon>
        <taxon>Fungi</taxon>
        <taxon>Dikarya</taxon>
        <taxon>Ascomycota</taxon>
        <taxon>Pezizomycotina</taxon>
        <taxon>Dothideomycetes</taxon>
        <taxon>Dothideomycetidae</taxon>
        <taxon>Mycosphaerellales</taxon>
        <taxon>Extremaceae</taxon>
        <taxon>Extremus</taxon>
    </lineage>
</organism>
<keyword evidence="2" id="KW-1185">Reference proteome</keyword>